<evidence type="ECO:0000313" key="3">
    <source>
        <dbReference type="Proteomes" id="UP001497497"/>
    </source>
</evidence>
<evidence type="ECO:0000313" key="2">
    <source>
        <dbReference type="EMBL" id="CAL1539761.1"/>
    </source>
</evidence>
<proteinExistence type="predicted"/>
<accession>A0AAV2I2Y1</accession>
<protein>
    <submittedName>
        <fullName evidence="2">Uncharacterized protein</fullName>
    </submittedName>
</protein>
<gene>
    <name evidence="2" type="ORF">GSLYS_00013494001</name>
</gene>
<keyword evidence="1" id="KW-0732">Signal</keyword>
<organism evidence="2 3">
    <name type="scientific">Lymnaea stagnalis</name>
    <name type="common">Great pond snail</name>
    <name type="synonym">Helix stagnalis</name>
    <dbReference type="NCBI Taxonomy" id="6523"/>
    <lineage>
        <taxon>Eukaryota</taxon>
        <taxon>Metazoa</taxon>
        <taxon>Spiralia</taxon>
        <taxon>Lophotrochozoa</taxon>
        <taxon>Mollusca</taxon>
        <taxon>Gastropoda</taxon>
        <taxon>Heterobranchia</taxon>
        <taxon>Euthyneura</taxon>
        <taxon>Panpulmonata</taxon>
        <taxon>Hygrophila</taxon>
        <taxon>Lymnaeoidea</taxon>
        <taxon>Lymnaeidae</taxon>
        <taxon>Lymnaea</taxon>
    </lineage>
</organism>
<sequence length="97" mass="10815">MTRLWLLVAFLATTLCHFTTLAQKIPEDVTSQTTTPAPKKNATYWVTFSNKIRPGRRLELKVNILKGVDPVLITFTVLSSDKNKTFLEAPPTSVQPG</sequence>
<name>A0AAV2I2Y1_LYMST</name>
<evidence type="ECO:0000256" key="1">
    <source>
        <dbReference type="SAM" id="SignalP"/>
    </source>
</evidence>
<dbReference type="AlphaFoldDB" id="A0AAV2I2Y1"/>
<feature type="signal peptide" evidence="1">
    <location>
        <begin position="1"/>
        <end position="22"/>
    </location>
</feature>
<comment type="caution">
    <text evidence="2">The sequence shown here is derived from an EMBL/GenBank/DDBJ whole genome shotgun (WGS) entry which is preliminary data.</text>
</comment>
<feature type="non-terminal residue" evidence="2">
    <location>
        <position position="97"/>
    </location>
</feature>
<dbReference type="EMBL" id="CAXITT010000354">
    <property type="protein sequence ID" value="CAL1539761.1"/>
    <property type="molecule type" value="Genomic_DNA"/>
</dbReference>
<reference evidence="2 3" key="1">
    <citation type="submission" date="2024-04" db="EMBL/GenBank/DDBJ databases">
        <authorList>
            <consortium name="Genoscope - CEA"/>
            <person name="William W."/>
        </authorList>
    </citation>
    <scope>NUCLEOTIDE SEQUENCE [LARGE SCALE GENOMIC DNA]</scope>
</reference>
<feature type="chain" id="PRO_5043359926" evidence="1">
    <location>
        <begin position="23"/>
        <end position="97"/>
    </location>
</feature>
<keyword evidence="3" id="KW-1185">Reference proteome</keyword>
<dbReference type="Proteomes" id="UP001497497">
    <property type="component" value="Unassembled WGS sequence"/>
</dbReference>